<proteinExistence type="predicted"/>
<protein>
    <recommendedName>
        <fullName evidence="4">DUF3888 domain-containing protein</fullName>
    </recommendedName>
</protein>
<keyword evidence="1" id="KW-0732">Signal</keyword>
<evidence type="ECO:0008006" key="4">
    <source>
        <dbReference type="Google" id="ProtNLM"/>
    </source>
</evidence>
<accession>A0A4Q1D880</accession>
<dbReference type="Proteomes" id="UP000290545">
    <property type="component" value="Unassembled WGS sequence"/>
</dbReference>
<feature type="signal peptide" evidence="1">
    <location>
        <begin position="1"/>
        <end position="23"/>
    </location>
</feature>
<evidence type="ECO:0000313" key="3">
    <source>
        <dbReference type="Proteomes" id="UP000290545"/>
    </source>
</evidence>
<sequence>MQKKLPFLPVLFLLAIMASGSKARSQEAPAVVDSIYFHLYTDSLKKQVYNYINVDAKLSNGRWRPLSSKDVDFKANAGKWDGNSIIIDTSFKGEYVDITATLKANPALVRSVRIYIKKKEDSGVLKTEEEVLREYRKKKQ</sequence>
<comment type="caution">
    <text evidence="2">The sequence shown here is derived from an EMBL/GenBank/DDBJ whole genome shotgun (WGS) entry which is preliminary data.</text>
</comment>
<name>A0A4Q1D880_9BACT</name>
<dbReference type="OrthoDB" id="676013at2"/>
<evidence type="ECO:0000313" key="2">
    <source>
        <dbReference type="EMBL" id="RXK85471.1"/>
    </source>
</evidence>
<reference evidence="2 3" key="1">
    <citation type="submission" date="2019-01" db="EMBL/GenBank/DDBJ databases">
        <title>Filimonas sp. strain TTM-71.</title>
        <authorList>
            <person name="Chen W.-M."/>
        </authorList>
    </citation>
    <scope>NUCLEOTIDE SEQUENCE [LARGE SCALE GENOMIC DNA]</scope>
    <source>
        <strain evidence="2 3">TTM-71</strain>
    </source>
</reference>
<evidence type="ECO:0000256" key="1">
    <source>
        <dbReference type="SAM" id="SignalP"/>
    </source>
</evidence>
<dbReference type="EMBL" id="SDHZ01000001">
    <property type="protein sequence ID" value="RXK85471.1"/>
    <property type="molecule type" value="Genomic_DNA"/>
</dbReference>
<organism evidence="2 3">
    <name type="scientific">Filimonas effusa</name>
    <dbReference type="NCBI Taxonomy" id="2508721"/>
    <lineage>
        <taxon>Bacteria</taxon>
        <taxon>Pseudomonadati</taxon>
        <taxon>Bacteroidota</taxon>
        <taxon>Chitinophagia</taxon>
        <taxon>Chitinophagales</taxon>
        <taxon>Chitinophagaceae</taxon>
        <taxon>Filimonas</taxon>
    </lineage>
</organism>
<keyword evidence="3" id="KW-1185">Reference proteome</keyword>
<gene>
    <name evidence="2" type="ORF">ESB13_01215</name>
</gene>
<dbReference type="RefSeq" id="WP_129001223.1">
    <property type="nucleotide sequence ID" value="NZ_SDHZ01000001.1"/>
</dbReference>
<feature type="chain" id="PRO_5020984252" description="DUF3888 domain-containing protein" evidence="1">
    <location>
        <begin position="24"/>
        <end position="140"/>
    </location>
</feature>
<dbReference type="AlphaFoldDB" id="A0A4Q1D880"/>